<dbReference type="Pfam" id="PF25975">
    <property type="entry name" value="CzcB_C"/>
    <property type="match status" value="1"/>
</dbReference>
<dbReference type="SUPFAM" id="SSF111369">
    <property type="entry name" value="HlyD-like secretion proteins"/>
    <property type="match status" value="1"/>
</dbReference>
<dbReference type="PANTHER" id="PTHR32347">
    <property type="entry name" value="EFFLUX SYSTEM COMPONENT YKNX-RELATED"/>
    <property type="match status" value="1"/>
</dbReference>
<evidence type="ECO:0000256" key="2">
    <source>
        <dbReference type="ARBA" id="ARBA00023054"/>
    </source>
</evidence>
<keyword evidence="4" id="KW-0472">Membrane</keyword>
<comment type="subcellular location">
    <subcellularLocation>
        <location evidence="1">Cell envelope</location>
    </subcellularLocation>
</comment>
<dbReference type="InterPro" id="IPR058625">
    <property type="entry name" value="MdtA-like_BSH"/>
</dbReference>
<dbReference type="PANTHER" id="PTHR32347:SF23">
    <property type="entry name" value="BLL5650 PROTEIN"/>
    <property type="match status" value="1"/>
</dbReference>
<evidence type="ECO:0000313" key="8">
    <source>
        <dbReference type="EMBL" id="RHA38006.1"/>
    </source>
</evidence>
<comment type="caution">
    <text evidence="8">The sequence shown here is derived from an EMBL/GenBank/DDBJ whole genome shotgun (WGS) entry which is preliminary data.</text>
</comment>
<keyword evidence="4" id="KW-0812">Transmembrane</keyword>
<dbReference type="GO" id="GO:0030313">
    <property type="term" value="C:cell envelope"/>
    <property type="evidence" value="ECO:0007669"/>
    <property type="project" value="UniProtKB-SubCell"/>
</dbReference>
<feature type="domain" description="Multidrug resistance protein MdtA-like barrel-sandwich hybrid" evidence="5">
    <location>
        <begin position="73"/>
        <end position="192"/>
    </location>
</feature>
<dbReference type="InterPro" id="IPR050465">
    <property type="entry name" value="UPF0194_transport"/>
</dbReference>
<feature type="transmembrane region" description="Helical" evidence="4">
    <location>
        <begin position="12"/>
        <end position="33"/>
    </location>
</feature>
<protein>
    <submittedName>
        <fullName evidence="8">Biotin/lipoyl-binding protein</fullName>
    </submittedName>
</protein>
<evidence type="ECO:0000256" key="4">
    <source>
        <dbReference type="SAM" id="Phobius"/>
    </source>
</evidence>
<gene>
    <name evidence="8" type="ORF">D1825_15560</name>
</gene>
<organism evidence="8 9">
    <name type="scientific">Cellulomonas rhizosphaerae</name>
    <dbReference type="NCBI Taxonomy" id="2293719"/>
    <lineage>
        <taxon>Bacteria</taxon>
        <taxon>Bacillati</taxon>
        <taxon>Actinomycetota</taxon>
        <taxon>Actinomycetes</taxon>
        <taxon>Micrococcales</taxon>
        <taxon>Cellulomonadaceae</taxon>
        <taxon>Cellulomonas</taxon>
    </lineage>
</organism>
<feature type="compositionally biased region" description="Low complexity" evidence="3">
    <location>
        <begin position="200"/>
        <end position="212"/>
    </location>
</feature>
<reference evidence="8 9" key="1">
    <citation type="submission" date="2018-08" db="EMBL/GenBank/DDBJ databases">
        <title>Cellulomonas rhizosphaerae sp. nov., a novel actinomycete isolated from soil.</title>
        <authorList>
            <person name="Tian Y."/>
        </authorList>
    </citation>
    <scope>NUCLEOTIDE SEQUENCE [LARGE SCALE GENOMIC DNA]</scope>
    <source>
        <strain evidence="8 9">NEAU-TCZ24</strain>
    </source>
</reference>
<feature type="compositionally biased region" description="Gly residues" evidence="3">
    <location>
        <begin position="371"/>
        <end position="414"/>
    </location>
</feature>
<feature type="domain" description="YknX-like beta-barrel" evidence="7">
    <location>
        <begin position="226"/>
        <end position="299"/>
    </location>
</feature>
<evidence type="ECO:0000313" key="9">
    <source>
        <dbReference type="Proteomes" id="UP000283374"/>
    </source>
</evidence>
<dbReference type="EMBL" id="QWKP01000218">
    <property type="protein sequence ID" value="RHA38006.1"/>
    <property type="molecule type" value="Genomic_DNA"/>
</dbReference>
<dbReference type="Proteomes" id="UP000283374">
    <property type="component" value="Unassembled WGS sequence"/>
</dbReference>
<dbReference type="OrthoDB" id="5141338at2"/>
<dbReference type="AlphaFoldDB" id="A0A413RIC2"/>
<keyword evidence="4" id="KW-1133">Transmembrane helix</keyword>
<evidence type="ECO:0000256" key="1">
    <source>
        <dbReference type="ARBA" id="ARBA00004196"/>
    </source>
</evidence>
<dbReference type="Pfam" id="PF25990">
    <property type="entry name" value="Beta-barrel_YknX"/>
    <property type="match status" value="1"/>
</dbReference>
<feature type="region of interest" description="Disordered" evidence="3">
    <location>
        <begin position="368"/>
        <end position="414"/>
    </location>
</feature>
<evidence type="ECO:0000259" key="6">
    <source>
        <dbReference type="Pfam" id="PF25975"/>
    </source>
</evidence>
<dbReference type="Gene3D" id="2.40.420.20">
    <property type="match status" value="1"/>
</dbReference>
<keyword evidence="2" id="KW-0175">Coiled coil</keyword>
<dbReference type="Pfam" id="PF25917">
    <property type="entry name" value="BSH_RND"/>
    <property type="match status" value="1"/>
</dbReference>
<dbReference type="Gene3D" id="2.40.50.100">
    <property type="match status" value="1"/>
</dbReference>
<feature type="region of interest" description="Disordered" evidence="3">
    <location>
        <begin position="187"/>
        <end position="212"/>
    </location>
</feature>
<dbReference type="InterPro" id="IPR058636">
    <property type="entry name" value="Beta-barrel_YknX"/>
</dbReference>
<keyword evidence="9" id="KW-1185">Reference proteome</keyword>
<dbReference type="InterPro" id="IPR058649">
    <property type="entry name" value="CzcB_C"/>
</dbReference>
<feature type="domain" description="CzcB-like C-terminal circularly permuted SH3-like" evidence="6">
    <location>
        <begin position="308"/>
        <end position="362"/>
    </location>
</feature>
<sequence>MRARWRRTRPWVRVVGAVVIVGLVATGAWWMWWRQPASAEAQGPTTRTVEASLSTMEKTVSGTGTLEPTVQEDVSFAVSGTVTKVKVAAGDTVTKGQVLATVDTLTLDADLLSAKSTLAQAEARLSDAEDAADGSDSSDAQVAAAKAQVEVAQAGVDDADAAVDDAVLKAPAAGLVTTADLEVGDVVTTGSTGSSGGGAAQPSSQSSTSTTTSTGQFVIVGTGAWQVATTVSEADVANVAAGDQVEMTSDDLADTLYGTVASVGLVSTSTSGVAAYPVVVDVTGDTTTLHDGTSVDVSIIYERRTDVLTVPALAVTTADGASTVTVQATDGTQKKVTVTTGETSGNLVEITDGLAEGDAVVLQTFQAGTGNRQGGQTGQLPGGGDFQGGFPGGGDFQGGPGGGQGGPQGGGTNG</sequence>
<evidence type="ECO:0000256" key="3">
    <source>
        <dbReference type="SAM" id="MobiDB-lite"/>
    </source>
</evidence>
<evidence type="ECO:0000259" key="5">
    <source>
        <dbReference type="Pfam" id="PF25917"/>
    </source>
</evidence>
<accession>A0A413RIC2</accession>
<proteinExistence type="predicted"/>
<name>A0A413RIC2_9CELL</name>
<evidence type="ECO:0000259" key="7">
    <source>
        <dbReference type="Pfam" id="PF25990"/>
    </source>
</evidence>
<dbReference type="Gene3D" id="2.40.30.170">
    <property type="match status" value="1"/>
</dbReference>